<organism evidence="1 2">
    <name type="scientific">Methanolobus mangrovi</name>
    <dbReference type="NCBI Taxonomy" id="3072977"/>
    <lineage>
        <taxon>Archaea</taxon>
        <taxon>Methanobacteriati</taxon>
        <taxon>Methanobacteriota</taxon>
        <taxon>Stenosarchaea group</taxon>
        <taxon>Methanomicrobia</taxon>
        <taxon>Methanosarcinales</taxon>
        <taxon>Methanosarcinaceae</taxon>
        <taxon>Methanolobus</taxon>
    </lineage>
</organism>
<dbReference type="Pfam" id="PF13483">
    <property type="entry name" value="Lactamase_B_3"/>
    <property type="match status" value="1"/>
</dbReference>
<evidence type="ECO:0000313" key="2">
    <source>
        <dbReference type="Proteomes" id="UP001183006"/>
    </source>
</evidence>
<dbReference type="PANTHER" id="PTHR43546:SF8">
    <property type="entry name" value="METALLO-BETA-LACTAMASE DOMAIN-CONTAINING PROTEIN"/>
    <property type="match status" value="1"/>
</dbReference>
<gene>
    <name evidence="1" type="ORF">RE476_08980</name>
</gene>
<dbReference type="SUPFAM" id="SSF56281">
    <property type="entry name" value="Metallo-hydrolase/oxidoreductase"/>
    <property type="match status" value="1"/>
</dbReference>
<dbReference type="GeneID" id="84230271"/>
<dbReference type="InterPro" id="IPR050114">
    <property type="entry name" value="UPF0173_UPF0282_UlaG_hydrolase"/>
</dbReference>
<name>A0AA51UGZ3_9EURY</name>
<reference evidence="1" key="1">
    <citation type="submission" date="2023-08" db="EMBL/GenBank/DDBJ databases">
        <title>Methanolobus mangrovi sp. nov. and Methanolobus sediminis sp. nov, two novel methylotrophic methanogens isolated from mangrove sediments in China.</title>
        <authorList>
            <person name="Zhou J."/>
        </authorList>
    </citation>
    <scope>NUCLEOTIDE SEQUENCE</scope>
    <source>
        <strain evidence="1">FTZ2</strain>
    </source>
</reference>
<dbReference type="KEGG" id="mmav:RE476_08980"/>
<sequence length="218" mass="23556">MSSVTIDGILIKWLGNSGFMIKGDGMVLYIDPVNIPGNVPEEDMADLLFITHEHFGHCDPESIRKVRKSDCTTLIPENMGLQFRGDARRVIKGDSLTGDLSIKSVDIEVVPAYDSCDGSRCSGDGVGYFFVLGGLNIYHAGHTCTLPGWEFTSPDVAILPIGSPQVMDEVQAINAVTLLSPRVVIPITYDLDGIDGISPDAFVDMVKEKSPSTKVVIL</sequence>
<evidence type="ECO:0000313" key="1">
    <source>
        <dbReference type="EMBL" id="WMW21521.1"/>
    </source>
</evidence>
<dbReference type="InterPro" id="IPR036866">
    <property type="entry name" value="RibonucZ/Hydroxyglut_hydro"/>
</dbReference>
<keyword evidence="2" id="KW-1185">Reference proteome</keyword>
<protein>
    <submittedName>
        <fullName evidence="1">MBL fold metallo-hydrolase</fullName>
    </submittedName>
</protein>
<dbReference type="Proteomes" id="UP001183006">
    <property type="component" value="Chromosome"/>
</dbReference>
<accession>A0AA51UGZ3</accession>
<dbReference type="EMBL" id="CP133594">
    <property type="protein sequence ID" value="WMW21521.1"/>
    <property type="molecule type" value="Genomic_DNA"/>
</dbReference>
<dbReference type="RefSeq" id="WP_309307307.1">
    <property type="nucleotide sequence ID" value="NZ_CP133594.1"/>
</dbReference>
<dbReference type="PANTHER" id="PTHR43546">
    <property type="entry name" value="UPF0173 METAL-DEPENDENT HYDROLASE MJ1163-RELATED"/>
    <property type="match status" value="1"/>
</dbReference>
<dbReference type="AlphaFoldDB" id="A0AA51UGZ3"/>
<proteinExistence type="predicted"/>
<dbReference type="Gene3D" id="3.60.15.10">
    <property type="entry name" value="Ribonuclease Z/Hydroxyacylglutathione hydrolase-like"/>
    <property type="match status" value="1"/>
</dbReference>